<dbReference type="SUPFAM" id="SSF117281">
    <property type="entry name" value="Kelch motif"/>
    <property type="match status" value="1"/>
</dbReference>
<keyword evidence="2" id="KW-0677">Repeat</keyword>
<dbReference type="VEuPathDB" id="VectorBase:LOC119177935"/>
<dbReference type="Proteomes" id="UP000821866">
    <property type="component" value="Chromosome 9"/>
</dbReference>
<dbReference type="Gene3D" id="2.120.10.80">
    <property type="entry name" value="Kelch-type beta propeller"/>
    <property type="match status" value="1"/>
</dbReference>
<dbReference type="SMART" id="SM00612">
    <property type="entry name" value="Kelch"/>
    <property type="match status" value="2"/>
</dbReference>
<feature type="domain" description="BACK" evidence="5">
    <location>
        <begin position="287"/>
        <end position="386"/>
    </location>
</feature>
<organism evidence="6 7">
    <name type="scientific">Rhipicephalus microplus</name>
    <name type="common">Cattle tick</name>
    <name type="synonym">Boophilus microplus</name>
    <dbReference type="NCBI Taxonomy" id="6941"/>
    <lineage>
        <taxon>Eukaryota</taxon>
        <taxon>Metazoa</taxon>
        <taxon>Ecdysozoa</taxon>
        <taxon>Arthropoda</taxon>
        <taxon>Chelicerata</taxon>
        <taxon>Arachnida</taxon>
        <taxon>Acari</taxon>
        <taxon>Parasitiformes</taxon>
        <taxon>Ixodida</taxon>
        <taxon>Ixodoidea</taxon>
        <taxon>Ixodidae</taxon>
        <taxon>Rhipicephalinae</taxon>
        <taxon>Rhipicephalus</taxon>
        <taxon>Boophilus</taxon>
    </lineage>
</organism>
<dbReference type="EMBL" id="JABSTU010000011">
    <property type="protein sequence ID" value="KAH8009371.1"/>
    <property type="molecule type" value="Genomic_DNA"/>
</dbReference>
<dbReference type="Gene3D" id="3.30.710.10">
    <property type="entry name" value="Potassium Channel Kv1.1, Chain A"/>
    <property type="match status" value="1"/>
</dbReference>
<evidence type="ECO:0000256" key="1">
    <source>
        <dbReference type="ARBA" id="ARBA00022441"/>
    </source>
</evidence>
<dbReference type="PANTHER" id="PTHR24412">
    <property type="entry name" value="KELCH PROTEIN"/>
    <property type="match status" value="1"/>
</dbReference>
<dbReference type="SUPFAM" id="SSF54695">
    <property type="entry name" value="POZ domain"/>
    <property type="match status" value="1"/>
</dbReference>
<keyword evidence="7" id="KW-1185">Reference proteome</keyword>
<gene>
    <name evidence="6" type="ORF">HPB51_015694</name>
</gene>
<dbReference type="InterPro" id="IPR006652">
    <property type="entry name" value="Kelch_1"/>
</dbReference>
<protein>
    <recommendedName>
        <fullName evidence="5">BACK domain-containing protein</fullName>
    </recommendedName>
</protein>
<dbReference type="InterPro" id="IPR011333">
    <property type="entry name" value="SKP1/BTB/POZ_sf"/>
</dbReference>
<evidence type="ECO:0000259" key="5">
    <source>
        <dbReference type="SMART" id="SM00875"/>
    </source>
</evidence>
<dbReference type="Gene3D" id="1.25.40.420">
    <property type="match status" value="1"/>
</dbReference>
<evidence type="ECO:0000256" key="3">
    <source>
        <dbReference type="ARBA" id="ARBA00023203"/>
    </source>
</evidence>
<proteinExistence type="predicted"/>
<dbReference type="InterPro" id="IPR000210">
    <property type="entry name" value="BTB/POZ_dom"/>
</dbReference>
<dbReference type="AlphaFoldDB" id="A0A9J6D5J7"/>
<dbReference type="FunFam" id="1.25.40.420:FF:000001">
    <property type="entry name" value="Kelch-like family member 12"/>
    <property type="match status" value="1"/>
</dbReference>
<reference evidence="6" key="1">
    <citation type="journal article" date="2020" name="Cell">
        <title>Large-Scale Comparative Analyses of Tick Genomes Elucidate Their Genetic Diversity and Vector Capacities.</title>
        <authorList>
            <consortium name="Tick Genome and Microbiome Consortium (TIGMIC)"/>
            <person name="Jia N."/>
            <person name="Wang J."/>
            <person name="Shi W."/>
            <person name="Du L."/>
            <person name="Sun Y."/>
            <person name="Zhan W."/>
            <person name="Jiang J.F."/>
            <person name="Wang Q."/>
            <person name="Zhang B."/>
            <person name="Ji P."/>
            <person name="Bell-Sakyi L."/>
            <person name="Cui X.M."/>
            <person name="Yuan T.T."/>
            <person name="Jiang B.G."/>
            <person name="Yang W.F."/>
            <person name="Lam T.T."/>
            <person name="Chang Q.C."/>
            <person name="Ding S.J."/>
            <person name="Wang X.J."/>
            <person name="Zhu J.G."/>
            <person name="Ruan X.D."/>
            <person name="Zhao L."/>
            <person name="Wei J.T."/>
            <person name="Ye R.Z."/>
            <person name="Que T.C."/>
            <person name="Du C.H."/>
            <person name="Zhou Y.H."/>
            <person name="Cheng J.X."/>
            <person name="Dai P.F."/>
            <person name="Guo W.B."/>
            <person name="Han X.H."/>
            <person name="Huang E.J."/>
            <person name="Li L.F."/>
            <person name="Wei W."/>
            <person name="Gao Y.C."/>
            <person name="Liu J.Z."/>
            <person name="Shao H.Z."/>
            <person name="Wang X."/>
            <person name="Wang C.C."/>
            <person name="Yang T.C."/>
            <person name="Huo Q.B."/>
            <person name="Li W."/>
            <person name="Chen H.Y."/>
            <person name="Chen S.E."/>
            <person name="Zhou L.G."/>
            <person name="Ni X.B."/>
            <person name="Tian J.H."/>
            <person name="Sheng Y."/>
            <person name="Liu T."/>
            <person name="Pan Y.S."/>
            <person name="Xia L.Y."/>
            <person name="Li J."/>
            <person name="Zhao F."/>
            <person name="Cao W.C."/>
        </authorList>
    </citation>
    <scope>NUCLEOTIDE SEQUENCE</scope>
    <source>
        <strain evidence="6">Rmic-2018</strain>
    </source>
</reference>
<accession>A0A9J6D5J7</accession>
<dbReference type="Pfam" id="PF00651">
    <property type="entry name" value="BTB"/>
    <property type="match status" value="1"/>
</dbReference>
<sequence length="563" mass="63472">MTLCAGYDIHRMVTVKRSVSGVLCDVVHVSEMVREKENALVDNRNPASSRTLSVCDFLEHYEVIFLRRGLCHKRLQFSEHPRAPSSKEGRFCVGRRHPATITTQRGAGSSSLPLTGRGTGGLNKENYSQMRREHVYAPEEVWTASEEQLTYSQQQVRSSVSRASRRRRARSDPCNVLRRLQFRAPSSSTKPARPSAAPVNSPTCTKSWPGPALFGCRKIKETRSEALIPGVIKQTMAIIVEFAYKRMTRVDCDNVESLLEAADYLCVMGIIKDCCDFLVSIMTPENCISIRNVAKLYNCSGPHHEGLQNFIEVSERGEELLHLEIDEVEAIMSDENLNVIKEETVWKAVIRWIDFDSDNRKQYISRLFKCVRMGLVDTDFFVEKIKACKYVADDEACRPLVVETLRFLYDLDVMVHNQQVPTPLFVRPRIPREVVFIVGGWNAGGPTAVVETYDTKADRWIDADTTDPFGPCAYHKCAVVGFEIYVIGGFNGEDYYSRVRCFNAHTKEWRSVNPMHVKSPNDTHVNTESLDFDELTSASEDEIAVHHPTSSASLGPASDTDAN</sequence>
<evidence type="ECO:0000313" key="7">
    <source>
        <dbReference type="Proteomes" id="UP000821866"/>
    </source>
</evidence>
<dbReference type="GO" id="GO:0003779">
    <property type="term" value="F:actin binding"/>
    <property type="evidence" value="ECO:0007669"/>
    <property type="project" value="UniProtKB-KW"/>
</dbReference>
<dbReference type="InterPro" id="IPR015915">
    <property type="entry name" value="Kelch-typ_b-propeller"/>
</dbReference>
<evidence type="ECO:0000313" key="6">
    <source>
        <dbReference type="EMBL" id="KAH8009371.1"/>
    </source>
</evidence>
<feature type="compositionally biased region" description="Polar residues" evidence="4">
    <location>
        <begin position="103"/>
        <end position="113"/>
    </location>
</feature>
<dbReference type="PANTHER" id="PTHR24412:SF172">
    <property type="entry name" value="KELCH-LIKE PROTEIN 10"/>
    <property type="match status" value="1"/>
</dbReference>
<comment type="caution">
    <text evidence="6">The sequence shown here is derived from an EMBL/GenBank/DDBJ whole genome shotgun (WGS) entry which is preliminary data.</text>
</comment>
<feature type="region of interest" description="Disordered" evidence="4">
    <location>
        <begin position="183"/>
        <end position="204"/>
    </location>
</feature>
<feature type="region of interest" description="Disordered" evidence="4">
    <location>
        <begin position="103"/>
        <end position="124"/>
    </location>
</feature>
<evidence type="ECO:0000256" key="4">
    <source>
        <dbReference type="SAM" id="MobiDB-lite"/>
    </source>
</evidence>
<dbReference type="InterPro" id="IPR011705">
    <property type="entry name" value="BACK"/>
</dbReference>
<reference evidence="6" key="2">
    <citation type="submission" date="2021-09" db="EMBL/GenBank/DDBJ databases">
        <authorList>
            <person name="Jia N."/>
            <person name="Wang J."/>
            <person name="Shi W."/>
            <person name="Du L."/>
            <person name="Sun Y."/>
            <person name="Zhan W."/>
            <person name="Jiang J."/>
            <person name="Wang Q."/>
            <person name="Zhang B."/>
            <person name="Ji P."/>
            <person name="Sakyi L.B."/>
            <person name="Cui X."/>
            <person name="Yuan T."/>
            <person name="Jiang B."/>
            <person name="Yang W."/>
            <person name="Lam T.T.-Y."/>
            <person name="Chang Q."/>
            <person name="Ding S."/>
            <person name="Wang X."/>
            <person name="Zhu J."/>
            <person name="Ruan X."/>
            <person name="Zhao L."/>
            <person name="Wei J."/>
            <person name="Que T."/>
            <person name="Du C."/>
            <person name="Cheng J."/>
            <person name="Dai P."/>
            <person name="Han X."/>
            <person name="Huang E."/>
            <person name="Gao Y."/>
            <person name="Liu J."/>
            <person name="Shao H."/>
            <person name="Ye R."/>
            <person name="Li L."/>
            <person name="Wei W."/>
            <person name="Wang X."/>
            <person name="Wang C."/>
            <person name="Huo Q."/>
            <person name="Li W."/>
            <person name="Guo W."/>
            <person name="Chen H."/>
            <person name="Chen S."/>
            <person name="Zhou L."/>
            <person name="Zhou L."/>
            <person name="Ni X."/>
            <person name="Tian J."/>
            <person name="Zhou Y."/>
            <person name="Sheng Y."/>
            <person name="Liu T."/>
            <person name="Pan Y."/>
            <person name="Xia L."/>
            <person name="Li J."/>
            <person name="Zhao F."/>
            <person name="Cao W."/>
        </authorList>
    </citation>
    <scope>NUCLEOTIDE SEQUENCE</scope>
    <source>
        <strain evidence="6">Rmic-2018</strain>
        <tissue evidence="6">Larvae</tissue>
    </source>
</reference>
<evidence type="ECO:0000256" key="2">
    <source>
        <dbReference type="ARBA" id="ARBA00022737"/>
    </source>
</evidence>
<name>A0A9J6D5J7_RHIMP</name>
<dbReference type="SMART" id="SM00875">
    <property type="entry name" value="BACK"/>
    <property type="match status" value="1"/>
</dbReference>
<keyword evidence="1" id="KW-0880">Kelch repeat</keyword>
<dbReference type="Pfam" id="PF07707">
    <property type="entry name" value="BACK"/>
    <property type="match status" value="1"/>
</dbReference>
<keyword evidence="3" id="KW-0009">Actin-binding</keyword>
<dbReference type="Pfam" id="PF01344">
    <property type="entry name" value="Kelch_1"/>
    <property type="match status" value="1"/>
</dbReference>